<sequence length="240" mass="27027">MQRKIGFARYNRRRCSCAITAPPARATFQIIRQSLGRGGVLVQRRLRQPAEHLPVGRTLGRARPARRQSGTRGQILVLVVSFRCYVVVASREPQRRGHRGSARRREAGLPRARGLQRDQESGARDDATRDATDQTATDQEEQPLHLRRADEPERQLRLLSPGGRPSHQADLLPVDLLDRTTIEINICARACCEICARAVCARICVCLRESIVSTSAPESARYIHTPQSYSRVGAYSYMYR</sequence>
<evidence type="ECO:0000256" key="1">
    <source>
        <dbReference type="SAM" id="MobiDB-lite"/>
    </source>
</evidence>
<protein>
    <submittedName>
        <fullName evidence="2">Uncharacterized protein</fullName>
    </submittedName>
</protein>
<organism evidence="2 3">
    <name type="scientific">Trichogramma kaykai</name>
    <dbReference type="NCBI Taxonomy" id="54128"/>
    <lineage>
        <taxon>Eukaryota</taxon>
        <taxon>Metazoa</taxon>
        <taxon>Ecdysozoa</taxon>
        <taxon>Arthropoda</taxon>
        <taxon>Hexapoda</taxon>
        <taxon>Insecta</taxon>
        <taxon>Pterygota</taxon>
        <taxon>Neoptera</taxon>
        <taxon>Endopterygota</taxon>
        <taxon>Hymenoptera</taxon>
        <taxon>Apocrita</taxon>
        <taxon>Proctotrupomorpha</taxon>
        <taxon>Chalcidoidea</taxon>
        <taxon>Trichogrammatidae</taxon>
        <taxon>Trichogramma</taxon>
    </lineage>
</organism>
<feature type="compositionally biased region" description="Basic and acidic residues" evidence="1">
    <location>
        <begin position="115"/>
        <end position="132"/>
    </location>
</feature>
<feature type="region of interest" description="Disordered" evidence="1">
    <location>
        <begin position="93"/>
        <end position="152"/>
    </location>
</feature>
<evidence type="ECO:0000313" key="3">
    <source>
        <dbReference type="Proteomes" id="UP001627154"/>
    </source>
</evidence>
<gene>
    <name evidence="2" type="ORF">TKK_018934</name>
</gene>
<accession>A0ABD2VYK8</accession>
<dbReference type="AlphaFoldDB" id="A0ABD2VYK8"/>
<comment type="caution">
    <text evidence="2">The sequence shown here is derived from an EMBL/GenBank/DDBJ whole genome shotgun (WGS) entry which is preliminary data.</text>
</comment>
<name>A0ABD2VYK8_9HYME</name>
<keyword evidence="3" id="KW-1185">Reference proteome</keyword>
<reference evidence="2 3" key="1">
    <citation type="journal article" date="2024" name="bioRxiv">
        <title>A reference genome for Trichogramma kaykai: A tiny desert-dwelling parasitoid wasp with competing sex-ratio distorters.</title>
        <authorList>
            <person name="Culotta J."/>
            <person name="Lindsey A.R."/>
        </authorList>
    </citation>
    <scope>NUCLEOTIDE SEQUENCE [LARGE SCALE GENOMIC DNA]</scope>
    <source>
        <strain evidence="2 3">KSX58</strain>
    </source>
</reference>
<proteinExistence type="predicted"/>
<dbReference type="Proteomes" id="UP001627154">
    <property type="component" value="Unassembled WGS sequence"/>
</dbReference>
<feature type="compositionally biased region" description="Basic and acidic residues" evidence="1">
    <location>
        <begin position="142"/>
        <end position="152"/>
    </location>
</feature>
<evidence type="ECO:0000313" key="2">
    <source>
        <dbReference type="EMBL" id="KAL3385361.1"/>
    </source>
</evidence>
<dbReference type="EMBL" id="JBJJXI010000157">
    <property type="protein sequence ID" value="KAL3385361.1"/>
    <property type="molecule type" value="Genomic_DNA"/>
</dbReference>